<dbReference type="GO" id="GO:0045892">
    <property type="term" value="P:negative regulation of DNA-templated transcription"/>
    <property type="evidence" value="ECO:0007669"/>
    <property type="project" value="TreeGrafter"/>
</dbReference>
<dbReference type="GO" id="GO:0034587">
    <property type="term" value="P:piRNA processing"/>
    <property type="evidence" value="ECO:0007669"/>
    <property type="project" value="TreeGrafter"/>
</dbReference>
<dbReference type="GO" id="GO:0043186">
    <property type="term" value="C:P granule"/>
    <property type="evidence" value="ECO:0007669"/>
    <property type="project" value="TreeGrafter"/>
</dbReference>
<name>A0A9J6C8P7_POLVA</name>
<evidence type="ECO:0000259" key="11">
    <source>
        <dbReference type="Pfam" id="PF13017"/>
    </source>
</evidence>
<proteinExistence type="inferred from homology"/>
<evidence type="ECO:0000256" key="7">
    <source>
        <dbReference type="ARBA" id="ARBA00023125"/>
    </source>
</evidence>
<dbReference type="GO" id="GO:0060964">
    <property type="term" value="P:regulation of miRNA-mediated gene silencing"/>
    <property type="evidence" value="ECO:0007669"/>
    <property type="project" value="InterPro"/>
</dbReference>
<evidence type="ECO:0000256" key="3">
    <source>
        <dbReference type="ARBA" id="ARBA00007057"/>
    </source>
</evidence>
<dbReference type="InterPro" id="IPR036910">
    <property type="entry name" value="HMG_box_dom_sf"/>
</dbReference>
<keyword evidence="5" id="KW-0963">Cytoplasm</keyword>
<dbReference type="OrthoDB" id="24555at2759"/>
<dbReference type="InterPro" id="IPR039259">
    <property type="entry name" value="Protein_maelstrom"/>
</dbReference>
<keyword evidence="4" id="KW-0217">Developmental protein</keyword>
<protein>
    <recommendedName>
        <fullName evidence="11">Maelstrom domain-containing protein</fullName>
    </recommendedName>
</protein>
<comment type="caution">
    <text evidence="12">The sequence shown here is derived from an EMBL/GenBank/DDBJ whole genome shotgun (WGS) entry which is preliminary data.</text>
</comment>
<evidence type="ECO:0000256" key="9">
    <source>
        <dbReference type="ARBA" id="ARBA00023242"/>
    </source>
</evidence>
<keyword evidence="9" id="KW-0539">Nucleus</keyword>
<reference evidence="12" key="1">
    <citation type="submission" date="2021-03" db="EMBL/GenBank/DDBJ databases">
        <title>Chromosome level genome of the anhydrobiotic midge Polypedilum vanderplanki.</title>
        <authorList>
            <person name="Yoshida Y."/>
            <person name="Kikawada T."/>
            <person name="Gusev O."/>
        </authorList>
    </citation>
    <scope>NUCLEOTIDE SEQUENCE</scope>
    <source>
        <strain evidence="12">NIAS01</strain>
        <tissue evidence="12">Whole body or cell culture</tissue>
    </source>
</reference>
<evidence type="ECO:0000313" key="13">
    <source>
        <dbReference type="Proteomes" id="UP001107558"/>
    </source>
</evidence>
<dbReference type="Proteomes" id="UP001107558">
    <property type="component" value="Chromosome 2"/>
</dbReference>
<evidence type="ECO:0000256" key="8">
    <source>
        <dbReference type="ARBA" id="ARBA00023158"/>
    </source>
</evidence>
<keyword evidence="6" id="KW-0221">Differentiation</keyword>
<dbReference type="AlphaFoldDB" id="A0A9J6C8P7"/>
<keyword evidence="13" id="KW-1185">Reference proteome</keyword>
<dbReference type="PANTHER" id="PTHR21358">
    <property type="entry name" value="PROTEIN MAELSTROM HOMOLOG"/>
    <property type="match status" value="1"/>
</dbReference>
<evidence type="ECO:0000256" key="1">
    <source>
        <dbReference type="ARBA" id="ARBA00004123"/>
    </source>
</evidence>
<sequence length="353" mass="41445">MMSFKRRNKNSKQNAFKLFMEDLMEKKLQKYISTQEAQLYWNQLSEYEKEEYKYKAKKLKEELGVQIAGKSLSIATPQSEFEKRLKMENDKFGEQEVKKSIEDSIDIGTIDDKVFYIISTETFYEDSRDVFPCELAIAKFSLKRGIFDSLQIRINPGPLPLGTAYTAIEKSKNKHKYPIPSNDENDEVKQSSYILILEKIITFIHPLDEIPMFFAEGHKSNDFDILYNTKRTLQKIFIEGCEYQIARELQVFSISDLFYYLNEYLVKSSKINGLTQFSCPVSAYDKFKRITQSWLYSIGNYSCVYHNEEDCSQFCCLYKVHLFCFIIAAFCCDKSKYPLIRGQHYPKNYAVET</sequence>
<evidence type="ECO:0000313" key="12">
    <source>
        <dbReference type="EMBL" id="KAG5678351.1"/>
    </source>
</evidence>
<dbReference type="Pfam" id="PF13017">
    <property type="entry name" value="Maelstrom"/>
    <property type="match status" value="1"/>
</dbReference>
<dbReference type="GO" id="GO:0007140">
    <property type="term" value="P:male meiotic nuclear division"/>
    <property type="evidence" value="ECO:0007669"/>
    <property type="project" value="TreeGrafter"/>
</dbReference>
<dbReference type="EMBL" id="JADBJN010000002">
    <property type="protein sequence ID" value="KAG5678351.1"/>
    <property type="molecule type" value="Genomic_DNA"/>
</dbReference>
<dbReference type="PANTHER" id="PTHR21358:SF4">
    <property type="entry name" value="PROTEIN MAELSTROM HOMOLOG"/>
    <property type="match status" value="1"/>
</dbReference>
<dbReference type="InterPro" id="IPR024970">
    <property type="entry name" value="Maelstrom"/>
</dbReference>
<accession>A0A9J6C8P7</accession>
<keyword evidence="10" id="KW-0469">Meiosis</keyword>
<keyword evidence="7" id="KW-0238">DNA-binding</keyword>
<keyword evidence="8" id="KW-0943">RNA-mediated gene silencing</keyword>
<evidence type="ECO:0000256" key="10">
    <source>
        <dbReference type="ARBA" id="ARBA00023254"/>
    </source>
</evidence>
<comment type="subcellular location">
    <subcellularLocation>
        <location evidence="2">Cytoplasm</location>
    </subcellularLocation>
    <subcellularLocation>
        <location evidence="1">Nucleus</location>
    </subcellularLocation>
</comment>
<dbReference type="GO" id="GO:0043565">
    <property type="term" value="F:sequence-specific DNA binding"/>
    <property type="evidence" value="ECO:0007669"/>
    <property type="project" value="TreeGrafter"/>
</dbReference>
<feature type="domain" description="Maelstrom" evidence="11">
    <location>
        <begin position="130"/>
        <end position="349"/>
    </location>
</feature>
<dbReference type="GO" id="GO:0005634">
    <property type="term" value="C:nucleus"/>
    <property type="evidence" value="ECO:0007669"/>
    <property type="project" value="UniProtKB-SubCell"/>
</dbReference>
<evidence type="ECO:0000256" key="4">
    <source>
        <dbReference type="ARBA" id="ARBA00022473"/>
    </source>
</evidence>
<evidence type="ECO:0000256" key="6">
    <source>
        <dbReference type="ARBA" id="ARBA00022782"/>
    </source>
</evidence>
<dbReference type="GO" id="GO:0007283">
    <property type="term" value="P:spermatogenesis"/>
    <property type="evidence" value="ECO:0007669"/>
    <property type="project" value="TreeGrafter"/>
</dbReference>
<evidence type="ECO:0000256" key="5">
    <source>
        <dbReference type="ARBA" id="ARBA00022490"/>
    </source>
</evidence>
<dbReference type="SUPFAM" id="SSF47095">
    <property type="entry name" value="HMG-box"/>
    <property type="match status" value="1"/>
</dbReference>
<organism evidence="12 13">
    <name type="scientific">Polypedilum vanderplanki</name>
    <name type="common">Sleeping chironomid midge</name>
    <dbReference type="NCBI Taxonomy" id="319348"/>
    <lineage>
        <taxon>Eukaryota</taxon>
        <taxon>Metazoa</taxon>
        <taxon>Ecdysozoa</taxon>
        <taxon>Arthropoda</taxon>
        <taxon>Hexapoda</taxon>
        <taxon>Insecta</taxon>
        <taxon>Pterygota</taxon>
        <taxon>Neoptera</taxon>
        <taxon>Endopterygota</taxon>
        <taxon>Diptera</taxon>
        <taxon>Nematocera</taxon>
        <taxon>Chironomoidea</taxon>
        <taxon>Chironomidae</taxon>
        <taxon>Chironominae</taxon>
        <taxon>Polypedilum</taxon>
        <taxon>Polypedilum</taxon>
    </lineage>
</organism>
<gene>
    <name evidence="12" type="ORF">PVAND_008034</name>
</gene>
<comment type="similarity">
    <text evidence="3">Belongs to the maelstrom family.</text>
</comment>
<evidence type="ECO:0000256" key="2">
    <source>
        <dbReference type="ARBA" id="ARBA00004496"/>
    </source>
</evidence>
<dbReference type="GO" id="GO:0030154">
    <property type="term" value="P:cell differentiation"/>
    <property type="evidence" value="ECO:0007669"/>
    <property type="project" value="UniProtKB-KW"/>
</dbReference>